<keyword evidence="2" id="KW-1185">Reference proteome</keyword>
<name>A0A5B7H466_PORTR</name>
<gene>
    <name evidence="1" type="ORF">E2C01_058249</name>
</gene>
<dbReference type="Proteomes" id="UP000324222">
    <property type="component" value="Unassembled WGS sequence"/>
</dbReference>
<evidence type="ECO:0000313" key="1">
    <source>
        <dbReference type="EMBL" id="MPC64137.1"/>
    </source>
</evidence>
<accession>A0A5B7H466</accession>
<protein>
    <submittedName>
        <fullName evidence="1">Uncharacterized protein</fullName>
    </submittedName>
</protein>
<dbReference type="EMBL" id="VSRR010021689">
    <property type="protein sequence ID" value="MPC64137.1"/>
    <property type="molecule type" value="Genomic_DNA"/>
</dbReference>
<sequence>MLLIEDGKTRGHEKIRMRQCTKDIGKCSFLRRTVEKWNALDNEIVTA</sequence>
<comment type="caution">
    <text evidence="1">The sequence shown here is derived from an EMBL/GenBank/DDBJ whole genome shotgun (WGS) entry which is preliminary data.</text>
</comment>
<dbReference type="AlphaFoldDB" id="A0A5B7H466"/>
<reference evidence="1 2" key="1">
    <citation type="submission" date="2019-05" db="EMBL/GenBank/DDBJ databases">
        <title>Another draft genome of Portunus trituberculatus and its Hox gene families provides insights of decapod evolution.</title>
        <authorList>
            <person name="Jeong J.-H."/>
            <person name="Song I."/>
            <person name="Kim S."/>
            <person name="Choi T."/>
            <person name="Kim D."/>
            <person name="Ryu S."/>
            <person name="Kim W."/>
        </authorList>
    </citation>
    <scope>NUCLEOTIDE SEQUENCE [LARGE SCALE GENOMIC DNA]</scope>
    <source>
        <tissue evidence="1">Muscle</tissue>
    </source>
</reference>
<proteinExistence type="predicted"/>
<organism evidence="1 2">
    <name type="scientific">Portunus trituberculatus</name>
    <name type="common">Swimming crab</name>
    <name type="synonym">Neptunus trituberculatus</name>
    <dbReference type="NCBI Taxonomy" id="210409"/>
    <lineage>
        <taxon>Eukaryota</taxon>
        <taxon>Metazoa</taxon>
        <taxon>Ecdysozoa</taxon>
        <taxon>Arthropoda</taxon>
        <taxon>Crustacea</taxon>
        <taxon>Multicrustacea</taxon>
        <taxon>Malacostraca</taxon>
        <taxon>Eumalacostraca</taxon>
        <taxon>Eucarida</taxon>
        <taxon>Decapoda</taxon>
        <taxon>Pleocyemata</taxon>
        <taxon>Brachyura</taxon>
        <taxon>Eubrachyura</taxon>
        <taxon>Portunoidea</taxon>
        <taxon>Portunidae</taxon>
        <taxon>Portuninae</taxon>
        <taxon>Portunus</taxon>
    </lineage>
</organism>
<evidence type="ECO:0000313" key="2">
    <source>
        <dbReference type="Proteomes" id="UP000324222"/>
    </source>
</evidence>